<accession>A0AAW9K3R0</accession>
<dbReference type="Proteomes" id="UP001290462">
    <property type="component" value="Unassembled WGS sequence"/>
</dbReference>
<reference evidence="1" key="1">
    <citation type="submission" date="2023-08" db="EMBL/GenBank/DDBJ databases">
        <title>Genomic characterization of piscicolin 126 produced by Carnobacterium maltaromaticum CM22 strain isolated from salmon (Salmo salar).</title>
        <authorList>
            <person name="Gonzalez-Gragera E."/>
            <person name="Garcia-Lopez J.D."/>
            <person name="Teso-Perez C."/>
            <person name="Gimenez-Hernandez I."/>
            <person name="Peralta-Sanchez J.M."/>
            <person name="Valdivia E."/>
            <person name="Montalban-Lopez M."/>
            <person name="Martin-Platero A.M."/>
            <person name="Banos A."/>
            <person name="Martinez-Bueno M."/>
        </authorList>
    </citation>
    <scope>NUCLEOTIDE SEQUENCE</scope>
    <source>
        <strain evidence="1">CM22</strain>
    </source>
</reference>
<protein>
    <submittedName>
        <fullName evidence="1">Uncharacterized protein</fullName>
    </submittedName>
</protein>
<dbReference type="RefSeq" id="WP_010052662.1">
    <property type="nucleotide sequence ID" value="NZ_CBCPIB010000001.1"/>
</dbReference>
<name>A0AAW9K3R0_CARML</name>
<sequence>MAMIEEYWSDVLIYSVEFTARGDSNATGRIFRKHLVFPIGVAREDVFHLVPVYFNNIAEVLHVDEVIDGLFLKSNNL</sequence>
<evidence type="ECO:0000313" key="1">
    <source>
        <dbReference type="EMBL" id="MDZ5759175.1"/>
    </source>
</evidence>
<evidence type="ECO:0000313" key="2">
    <source>
        <dbReference type="Proteomes" id="UP001290462"/>
    </source>
</evidence>
<proteinExistence type="predicted"/>
<gene>
    <name evidence="1" type="ORF">RAK27_10940</name>
</gene>
<dbReference type="AlphaFoldDB" id="A0AAW9K3R0"/>
<dbReference type="EMBL" id="JAVBVO010000003">
    <property type="protein sequence ID" value="MDZ5759175.1"/>
    <property type="molecule type" value="Genomic_DNA"/>
</dbReference>
<organism evidence="1 2">
    <name type="scientific">Carnobacterium maltaromaticum</name>
    <name type="common">Carnobacterium piscicola</name>
    <dbReference type="NCBI Taxonomy" id="2751"/>
    <lineage>
        <taxon>Bacteria</taxon>
        <taxon>Bacillati</taxon>
        <taxon>Bacillota</taxon>
        <taxon>Bacilli</taxon>
        <taxon>Lactobacillales</taxon>
        <taxon>Carnobacteriaceae</taxon>
        <taxon>Carnobacterium</taxon>
    </lineage>
</organism>
<comment type="caution">
    <text evidence="1">The sequence shown here is derived from an EMBL/GenBank/DDBJ whole genome shotgun (WGS) entry which is preliminary data.</text>
</comment>